<feature type="transmembrane region" description="Helical" evidence="1">
    <location>
        <begin position="145"/>
        <end position="163"/>
    </location>
</feature>
<keyword evidence="1" id="KW-1133">Transmembrane helix</keyword>
<keyword evidence="3" id="KW-1185">Reference proteome</keyword>
<dbReference type="Proteomes" id="UP000237662">
    <property type="component" value="Unassembled WGS sequence"/>
</dbReference>
<feature type="transmembrane region" description="Helical" evidence="1">
    <location>
        <begin position="175"/>
        <end position="192"/>
    </location>
</feature>
<feature type="transmembrane region" description="Helical" evidence="1">
    <location>
        <begin position="32"/>
        <end position="55"/>
    </location>
</feature>
<keyword evidence="1" id="KW-0812">Transmembrane</keyword>
<evidence type="ECO:0000256" key="1">
    <source>
        <dbReference type="SAM" id="Phobius"/>
    </source>
</evidence>
<comment type="caution">
    <text evidence="2">The sequence shown here is derived from an EMBL/GenBank/DDBJ whole genome shotgun (WGS) entry which is preliminary data.</text>
</comment>
<feature type="transmembrane region" description="Helical" evidence="1">
    <location>
        <begin position="6"/>
        <end position="25"/>
    </location>
</feature>
<feature type="transmembrane region" description="Helical" evidence="1">
    <location>
        <begin position="227"/>
        <end position="243"/>
    </location>
</feature>
<dbReference type="EMBL" id="PTJC01000005">
    <property type="protein sequence ID" value="PPK87933.1"/>
    <property type="molecule type" value="Genomic_DNA"/>
</dbReference>
<reference evidence="2 3" key="1">
    <citation type="submission" date="2018-02" db="EMBL/GenBank/DDBJ databases">
        <title>Genomic Encyclopedia of Archaeal and Bacterial Type Strains, Phase II (KMG-II): from individual species to whole genera.</title>
        <authorList>
            <person name="Goeker M."/>
        </authorList>
    </citation>
    <scope>NUCLEOTIDE SEQUENCE [LARGE SCALE GENOMIC DNA]</scope>
    <source>
        <strain evidence="2 3">DSM 29526</strain>
    </source>
</reference>
<gene>
    <name evidence="2" type="ORF">CLV84_0892</name>
</gene>
<evidence type="ECO:0008006" key="4">
    <source>
        <dbReference type="Google" id="ProtNLM"/>
    </source>
</evidence>
<feature type="transmembrane region" description="Helical" evidence="1">
    <location>
        <begin position="75"/>
        <end position="93"/>
    </location>
</feature>
<evidence type="ECO:0000313" key="2">
    <source>
        <dbReference type="EMBL" id="PPK87933.1"/>
    </source>
</evidence>
<protein>
    <recommendedName>
        <fullName evidence="4">ZIP Zinc transporter</fullName>
    </recommendedName>
</protein>
<feature type="transmembrane region" description="Helical" evidence="1">
    <location>
        <begin position="198"/>
        <end position="215"/>
    </location>
</feature>
<proteinExistence type="predicted"/>
<name>A0A2S6I8W5_9BACT</name>
<dbReference type="RefSeq" id="WP_146088708.1">
    <property type="nucleotide sequence ID" value="NZ_PTJC01000005.1"/>
</dbReference>
<evidence type="ECO:0000313" key="3">
    <source>
        <dbReference type="Proteomes" id="UP000237662"/>
    </source>
</evidence>
<feature type="transmembrane region" description="Helical" evidence="1">
    <location>
        <begin position="114"/>
        <end position="133"/>
    </location>
</feature>
<sequence>MPWLSLLSILFLLAVHLSVGYLRLSRIPRSRWLSLAGGISVTYIFLHVLPEFAVYQDVLAESTRLKWMADLEHHIYSFALLGLVAFYAMERAAKRARDTHRDPEGDHDRHGVRIFWVHIASFVLYNGIIGYLIVWREDQTTLGLLYYVVAMAFHFIVTDYALYDHYQELYRTRGRWLVVTALVVGWVLGLVVEIPEVFIGMIFSFLAGGVIMNVLKEELPGERQSNIRAFVVGVIAYALLLLAT</sequence>
<organism evidence="2 3">
    <name type="scientific">Neolewinella xylanilytica</name>
    <dbReference type="NCBI Taxonomy" id="1514080"/>
    <lineage>
        <taxon>Bacteria</taxon>
        <taxon>Pseudomonadati</taxon>
        <taxon>Bacteroidota</taxon>
        <taxon>Saprospiria</taxon>
        <taxon>Saprospirales</taxon>
        <taxon>Lewinellaceae</taxon>
        <taxon>Neolewinella</taxon>
    </lineage>
</organism>
<keyword evidence="1" id="KW-0472">Membrane</keyword>
<dbReference type="OrthoDB" id="21325at2"/>
<accession>A0A2S6I8W5</accession>
<dbReference type="AlphaFoldDB" id="A0A2S6I8W5"/>